<feature type="domain" description="SusE outer membrane protein" evidence="2">
    <location>
        <begin position="30"/>
        <end position="122"/>
    </location>
</feature>
<organism evidence="4 5">
    <name type="scientific">Epilithonimonas mollis</name>
    <dbReference type="NCBI Taxonomy" id="216903"/>
    <lineage>
        <taxon>Bacteria</taxon>
        <taxon>Pseudomonadati</taxon>
        <taxon>Bacteroidota</taxon>
        <taxon>Flavobacteriia</taxon>
        <taxon>Flavobacteriales</taxon>
        <taxon>Weeksellaceae</taxon>
        <taxon>Chryseobacterium group</taxon>
        <taxon>Epilithonimonas</taxon>
    </lineage>
</organism>
<dbReference type="GO" id="GO:0019867">
    <property type="term" value="C:outer membrane"/>
    <property type="evidence" value="ECO:0007669"/>
    <property type="project" value="InterPro"/>
</dbReference>
<dbReference type="GO" id="GO:2001070">
    <property type="term" value="F:starch binding"/>
    <property type="evidence" value="ECO:0007669"/>
    <property type="project" value="InterPro"/>
</dbReference>
<feature type="domain" description="SusE outer membrane protein" evidence="2">
    <location>
        <begin position="144"/>
        <end position="243"/>
    </location>
</feature>
<protein>
    <submittedName>
        <fullName evidence="4">SusE outer membrane protein</fullName>
    </submittedName>
</protein>
<dbReference type="Gene3D" id="2.60.40.3620">
    <property type="match status" value="2"/>
</dbReference>
<name>A0A1M6P2S4_9FLAO</name>
<dbReference type="OrthoDB" id="975117at2"/>
<dbReference type="PROSITE" id="PS51257">
    <property type="entry name" value="PROKAR_LIPOPROTEIN"/>
    <property type="match status" value="1"/>
</dbReference>
<dbReference type="Pfam" id="PF16411">
    <property type="entry name" value="SusF_SusE"/>
    <property type="match status" value="1"/>
</dbReference>
<proteinExistence type="predicted"/>
<evidence type="ECO:0000256" key="1">
    <source>
        <dbReference type="SAM" id="SignalP"/>
    </source>
</evidence>
<dbReference type="EMBL" id="FRAM01000001">
    <property type="protein sequence ID" value="SHK02259.1"/>
    <property type="molecule type" value="Genomic_DNA"/>
</dbReference>
<evidence type="ECO:0000259" key="3">
    <source>
        <dbReference type="Pfam" id="PF16411"/>
    </source>
</evidence>
<dbReference type="InterPro" id="IPR032187">
    <property type="entry name" value="SusF/SusE-like_C"/>
</dbReference>
<dbReference type="AlphaFoldDB" id="A0A1M6P2S4"/>
<evidence type="ECO:0000259" key="2">
    <source>
        <dbReference type="Pfam" id="PF14292"/>
    </source>
</evidence>
<keyword evidence="1" id="KW-0732">Signal</keyword>
<reference evidence="5" key="1">
    <citation type="submission" date="2016-11" db="EMBL/GenBank/DDBJ databases">
        <authorList>
            <person name="Varghese N."/>
            <person name="Submissions S."/>
        </authorList>
    </citation>
    <scope>NUCLEOTIDE SEQUENCE [LARGE SCALE GENOMIC DNA]</scope>
    <source>
        <strain evidence="5">DSM 18016</strain>
    </source>
</reference>
<dbReference type="InterPro" id="IPR025970">
    <property type="entry name" value="SusE"/>
</dbReference>
<feature type="signal peptide" evidence="1">
    <location>
        <begin position="1"/>
        <end position="19"/>
    </location>
</feature>
<evidence type="ECO:0000313" key="5">
    <source>
        <dbReference type="Proteomes" id="UP000184498"/>
    </source>
</evidence>
<keyword evidence="5" id="KW-1185">Reference proteome</keyword>
<feature type="chain" id="PRO_5012477754" evidence="1">
    <location>
        <begin position="20"/>
        <end position="475"/>
    </location>
</feature>
<evidence type="ECO:0000313" key="4">
    <source>
        <dbReference type="EMBL" id="SHK02259.1"/>
    </source>
</evidence>
<accession>A0A1M6P2S4</accession>
<dbReference type="Pfam" id="PF14292">
    <property type="entry name" value="SusE"/>
    <property type="match status" value="2"/>
</dbReference>
<sequence length="475" mass="50820">MKNIIKLFLASLFVTIVFVACDNEADRDWTTPEASFKLNDTSLGANNVLYETMKANPFTLSWENKVNGESSIVLSSTEDFINKVELGKSNTNIFTTTIGELNTKLLQAGYSPFTSKTVYIRIEKGTEVSNIISFGVSVYPINGPVITAPANGSTITLSSADQSAVATTVTWTDYSGYGTSVVYKVEIAKKGDATFLSLGEVTIPNPNPNQITRSLSVTNKDLNTAALNAGGIANQESEFDFRITAKTSFSTPAIELKSAVSTAKLKPYKVEFVNLYLVGDATAAGWDNNATNANMYPLLGNQSVSASYTYTGYFKAGGFKLIKTKGSWDAQYGAGSSAGTLSSDGGSGNITVTTAGYYKFSANVATMTYTLEPVTPSSATYPTIGIIGDSTPNAWNSSTAMTQSTFDSHIWYLTNVILTNGELKFRANDAWDVNWGSSDEGFGTATSGGPNIPVKAGTYNIYFNDNTGAYNLIKQ</sequence>
<gene>
    <name evidence="4" type="ORF">SAMN05444371_0827</name>
</gene>
<dbReference type="Proteomes" id="UP000184498">
    <property type="component" value="Unassembled WGS sequence"/>
</dbReference>
<dbReference type="RefSeq" id="WP_072996556.1">
    <property type="nucleotide sequence ID" value="NZ_FRAM01000001.1"/>
</dbReference>
<dbReference type="STRING" id="216903.SAMN05444371_0827"/>
<feature type="domain" description="Outer membrane protein SusF/SusE-like C-terminal" evidence="3">
    <location>
        <begin position="274"/>
        <end position="370"/>
    </location>
</feature>